<feature type="transmembrane region" description="Helical" evidence="1">
    <location>
        <begin position="191"/>
        <end position="213"/>
    </location>
</feature>
<feature type="transmembrane region" description="Helical" evidence="1">
    <location>
        <begin position="252"/>
        <end position="272"/>
    </location>
</feature>
<keyword evidence="1" id="KW-0812">Transmembrane</keyword>
<dbReference type="EMBL" id="MPNX01000005">
    <property type="protein sequence ID" value="OOY35387.1"/>
    <property type="molecule type" value="Genomic_DNA"/>
</dbReference>
<dbReference type="AlphaFoldDB" id="A0A0B0HDM9"/>
<evidence type="ECO:0000313" key="3">
    <source>
        <dbReference type="EMBL" id="OOY35387.1"/>
    </source>
</evidence>
<keyword evidence="1" id="KW-1133">Transmembrane helix</keyword>
<feature type="transmembrane region" description="Helical" evidence="1">
    <location>
        <begin position="166"/>
        <end position="185"/>
    </location>
</feature>
<dbReference type="EMBL" id="JRAA01000001">
    <property type="protein sequence ID" value="KHF25556.1"/>
    <property type="molecule type" value="Genomic_DNA"/>
</dbReference>
<gene>
    <name evidence="3" type="ORF">BOV88_05485</name>
    <name evidence="2" type="ORF">JV46_16600</name>
</gene>
<feature type="transmembrane region" description="Helical" evidence="1">
    <location>
        <begin position="12"/>
        <end position="34"/>
    </location>
</feature>
<accession>A0A0B0HDM9</accession>
<dbReference type="PATRIC" id="fig|2340.3.peg.78"/>
<dbReference type="Proteomes" id="UP000190962">
    <property type="component" value="Unassembled WGS sequence"/>
</dbReference>
<comment type="caution">
    <text evidence="2">The sequence shown here is derived from an EMBL/GenBank/DDBJ whole genome shotgun (WGS) entry which is preliminary data.</text>
</comment>
<reference evidence="3 5" key="2">
    <citation type="submission" date="2016-11" db="EMBL/GenBank/DDBJ databases">
        <title>Mixed transmission modes and dynamic genome evolution in an obligate animal-bacterial symbiosis.</title>
        <authorList>
            <person name="Russell S.L."/>
            <person name="Corbett-Detig R.B."/>
            <person name="Cavanaugh C.M."/>
        </authorList>
    </citation>
    <scope>NUCLEOTIDE SEQUENCE [LARGE SCALE GENOMIC DNA]</scope>
    <source>
        <strain evidence="3">MA-KB16</strain>
    </source>
</reference>
<feature type="transmembrane region" description="Helical" evidence="1">
    <location>
        <begin position="125"/>
        <end position="145"/>
    </location>
</feature>
<feature type="transmembrane region" description="Helical" evidence="1">
    <location>
        <begin position="85"/>
        <end position="105"/>
    </location>
</feature>
<feature type="transmembrane region" description="Helical" evidence="1">
    <location>
        <begin position="54"/>
        <end position="73"/>
    </location>
</feature>
<evidence type="ECO:0000313" key="4">
    <source>
        <dbReference type="Proteomes" id="UP000030856"/>
    </source>
</evidence>
<reference evidence="2 4" key="1">
    <citation type="journal article" date="2014" name="BMC Genomics">
        <title>The genome of the intracellular bacterium of the coastal bivalve, Solemya velum: a blueprint for thriving in and out of symbiosis.</title>
        <authorList>
            <person name="Dmytrenko O."/>
            <person name="Russell S.L."/>
            <person name="Loo W.T."/>
            <person name="Fontanez K.M."/>
            <person name="Liao L."/>
            <person name="Roeselers G."/>
            <person name="Sharma R."/>
            <person name="Stewart F.J."/>
            <person name="Newton I.L."/>
            <person name="Woyke T."/>
            <person name="Wu D."/>
            <person name="Lang J.M."/>
            <person name="Eisen J.A."/>
            <person name="Cavanaugh C.M."/>
        </authorList>
    </citation>
    <scope>NUCLEOTIDE SEQUENCE [LARGE SCALE GENOMIC DNA]</scope>
    <source>
        <strain evidence="2 4">WH</strain>
    </source>
</reference>
<dbReference type="GeneID" id="86991507"/>
<dbReference type="RefSeq" id="WP_043115222.1">
    <property type="nucleotide sequence ID" value="NZ_JRAA01000001.1"/>
</dbReference>
<sequence length="431" mass="46197">MQENLHQRLGGILLLLMIILSVTNGFTGNGYLLAGTTGWLAGLLLFRNVSLLQRWQSLAMVSIGAIGMLWGWLKSGQFDLSQAIASNQALLAMLAAVGFLRLIALPDSDKTEQSTPTGKKAIWRTLLGTHLFGAVINLSTIMIIADRQSMKRPLSLLQATVLSRGFALAALWSPFFAAMGVALTNADGSQLLTMTLAGIPIATLMLGIAAWQLNQSSLSEEFRGYPMHFEALLTPAILAVAVLVLHNYLPDIPIITLIALLSVTLTLMVLSLREPHHVMHKSASFVLNGLHRMSGELILFLAAGVLATGVTSVVFAYQLEPGLDSFGAAQASLFLVAITILAAIGVHPIIGIATSSPLLLPIVDDPNLLGMLYLMCWSTGVMVSPLSGIHLAMQGRYGVVAHKIAQANIGFLLPMLLIEIAALFIFEWFTA</sequence>
<dbReference type="OrthoDB" id="8523687at2"/>
<dbReference type="STRING" id="2340.JV46_16600"/>
<proteinExistence type="predicted"/>
<evidence type="ECO:0000313" key="5">
    <source>
        <dbReference type="Proteomes" id="UP000190962"/>
    </source>
</evidence>
<feature type="transmembrane region" description="Helical" evidence="1">
    <location>
        <begin position="331"/>
        <end position="360"/>
    </location>
</feature>
<dbReference type="eggNOG" id="ENOG502Z99N">
    <property type="taxonomic scope" value="Bacteria"/>
</dbReference>
<feature type="transmembrane region" description="Helical" evidence="1">
    <location>
        <begin position="405"/>
        <end position="426"/>
    </location>
</feature>
<dbReference type="Proteomes" id="UP000030856">
    <property type="component" value="Unassembled WGS sequence"/>
</dbReference>
<organism evidence="2 4">
    <name type="scientific">Solemya velum gill symbiont</name>
    <dbReference type="NCBI Taxonomy" id="2340"/>
    <lineage>
        <taxon>Bacteria</taxon>
        <taxon>Pseudomonadati</taxon>
        <taxon>Pseudomonadota</taxon>
        <taxon>Gammaproteobacteria</taxon>
        <taxon>sulfur-oxidizing symbionts</taxon>
    </lineage>
</organism>
<evidence type="ECO:0000313" key="2">
    <source>
        <dbReference type="EMBL" id="KHF25556.1"/>
    </source>
</evidence>
<keyword evidence="4" id="KW-1185">Reference proteome</keyword>
<feature type="transmembrane region" description="Helical" evidence="1">
    <location>
        <begin position="225"/>
        <end position="246"/>
    </location>
</feature>
<protein>
    <submittedName>
        <fullName evidence="2">Uncharacterized protein</fullName>
    </submittedName>
</protein>
<name>A0A0B0HDM9_SOVGS</name>
<keyword evidence="1" id="KW-0472">Membrane</keyword>
<evidence type="ECO:0000256" key="1">
    <source>
        <dbReference type="SAM" id="Phobius"/>
    </source>
</evidence>
<feature type="transmembrane region" description="Helical" evidence="1">
    <location>
        <begin position="297"/>
        <end position="319"/>
    </location>
</feature>
<feature type="transmembrane region" description="Helical" evidence="1">
    <location>
        <begin position="372"/>
        <end position="393"/>
    </location>
</feature>